<comment type="cofactor">
    <cofactor evidence="1">
        <name>Zn(2+)</name>
        <dbReference type="ChEBI" id="CHEBI:29105"/>
    </cofactor>
</comment>
<comment type="caution">
    <text evidence="6">The sequence shown here is derived from an EMBL/GenBank/DDBJ whole genome shotgun (WGS) entry which is preliminary data.</text>
</comment>
<name>T0ZUU0_9ZZZZ</name>
<evidence type="ECO:0000256" key="3">
    <source>
        <dbReference type="ARBA" id="ARBA00022801"/>
    </source>
</evidence>
<dbReference type="SUPFAM" id="SSF51556">
    <property type="entry name" value="Metallo-dependent hydrolases"/>
    <property type="match status" value="1"/>
</dbReference>
<organism evidence="6">
    <name type="scientific">mine drainage metagenome</name>
    <dbReference type="NCBI Taxonomy" id="410659"/>
    <lineage>
        <taxon>unclassified sequences</taxon>
        <taxon>metagenomes</taxon>
        <taxon>ecological metagenomes</taxon>
    </lineage>
</organism>
<accession>T0ZUU0</accession>
<evidence type="ECO:0000256" key="4">
    <source>
        <dbReference type="ARBA" id="ARBA00022833"/>
    </source>
</evidence>
<dbReference type="SUPFAM" id="SSF51338">
    <property type="entry name" value="Composite domain of metallo-dependent hydrolases"/>
    <property type="match status" value="1"/>
</dbReference>
<evidence type="ECO:0000313" key="6">
    <source>
        <dbReference type="EMBL" id="EQD52026.1"/>
    </source>
</evidence>
<feature type="domain" description="Amidohydrolase-related" evidence="5">
    <location>
        <begin position="51"/>
        <end position="420"/>
    </location>
</feature>
<dbReference type="InterPro" id="IPR051607">
    <property type="entry name" value="Metallo-dep_hydrolases"/>
</dbReference>
<dbReference type="PANTHER" id="PTHR11271:SF48">
    <property type="entry name" value="AMIDOHYDROLASE-RELATED DOMAIN-CONTAINING PROTEIN"/>
    <property type="match status" value="1"/>
</dbReference>
<evidence type="ECO:0000259" key="5">
    <source>
        <dbReference type="Pfam" id="PF01979"/>
    </source>
</evidence>
<dbReference type="Pfam" id="PF01979">
    <property type="entry name" value="Amidohydro_1"/>
    <property type="match status" value="1"/>
</dbReference>
<dbReference type="GO" id="GO:0019239">
    <property type="term" value="F:deaminase activity"/>
    <property type="evidence" value="ECO:0007669"/>
    <property type="project" value="TreeGrafter"/>
</dbReference>
<dbReference type="AlphaFoldDB" id="T0ZUU0"/>
<keyword evidence="4" id="KW-0862">Zinc</keyword>
<dbReference type="InterPro" id="IPR006680">
    <property type="entry name" value="Amidohydro-rel"/>
</dbReference>
<dbReference type="GO" id="GO:0005829">
    <property type="term" value="C:cytosol"/>
    <property type="evidence" value="ECO:0007669"/>
    <property type="project" value="TreeGrafter"/>
</dbReference>
<dbReference type="InterPro" id="IPR032466">
    <property type="entry name" value="Metal_Hydrolase"/>
</dbReference>
<dbReference type="Gene3D" id="3.20.20.140">
    <property type="entry name" value="Metal-dependent hydrolases"/>
    <property type="match status" value="1"/>
</dbReference>
<sequence>MSGASHQKPQRLSCRYVLTSRGWLSDQSVGIDEAGRITDLAPGEPPWDGFLVIPGMPNAHSHAFQRALTGVGERAEDAQSFWNWRSLMYRLAARIGPDEMERLATLAYLDMLRSGFTSVAEFFYLHHGPDGRPGVAMAEAVARAAQRTGIRLRLVPVYYERGGFETALDPVQKMRFAHASVEAFEDYVRALNGIPLGVGAHSIRAVSPASLERVGAFAQSFGEGLFHIHVAEQEREVEQSHRVYGVGPIAWLDQLGLVTPRLQAVHGTHADPKERRLLVERGANLVLCPITEAYLADGIFPAVEYFDQGGSWAVGTDANVEIDAVAELRLLEYGQRLSSGRRSNLADRRGIGTRLWQGAACGGARAVGFPVGAIEPGAYADLVMLEDPCLLTGGDPDLDLDAFLIGGSSATIARVYVGGVLRSGSGRSADEVAFRAEAGHLIARLREGMVSRTGSG</sequence>
<evidence type="ECO:0000256" key="1">
    <source>
        <dbReference type="ARBA" id="ARBA00001947"/>
    </source>
</evidence>
<dbReference type="EMBL" id="AUZY01006986">
    <property type="protein sequence ID" value="EQD52026.1"/>
    <property type="molecule type" value="Genomic_DNA"/>
</dbReference>
<dbReference type="PANTHER" id="PTHR11271">
    <property type="entry name" value="GUANINE DEAMINASE"/>
    <property type="match status" value="1"/>
</dbReference>
<evidence type="ECO:0000256" key="2">
    <source>
        <dbReference type="ARBA" id="ARBA00022723"/>
    </source>
</evidence>
<reference evidence="6" key="2">
    <citation type="journal article" date="2014" name="ISME J.">
        <title>Microbial stratification in low pH oxic and suboxic macroscopic growths along an acid mine drainage.</title>
        <authorList>
            <person name="Mendez-Garcia C."/>
            <person name="Mesa V."/>
            <person name="Sprenger R.R."/>
            <person name="Richter M."/>
            <person name="Diez M.S."/>
            <person name="Solano J."/>
            <person name="Bargiela R."/>
            <person name="Golyshina O.V."/>
            <person name="Manteca A."/>
            <person name="Ramos J.L."/>
            <person name="Gallego J.R."/>
            <person name="Llorente I."/>
            <person name="Martins Dos Santos V.A."/>
            <person name="Jensen O.N."/>
            <person name="Pelaez A.I."/>
            <person name="Sanchez J."/>
            <person name="Ferrer M."/>
        </authorList>
    </citation>
    <scope>NUCLEOTIDE SEQUENCE</scope>
</reference>
<keyword evidence="3" id="KW-0378">Hydrolase</keyword>
<protein>
    <submittedName>
        <fullName evidence="6">N-formimino-L-glutamate deiminase</fullName>
    </submittedName>
</protein>
<proteinExistence type="predicted"/>
<dbReference type="Gene3D" id="2.30.40.10">
    <property type="entry name" value="Urease, subunit C, domain 1"/>
    <property type="match status" value="1"/>
</dbReference>
<dbReference type="InterPro" id="IPR011059">
    <property type="entry name" value="Metal-dep_hydrolase_composite"/>
</dbReference>
<keyword evidence="2" id="KW-0479">Metal-binding</keyword>
<gene>
    <name evidence="6" type="ORF">B1B_10763</name>
</gene>
<dbReference type="GO" id="GO:0046872">
    <property type="term" value="F:metal ion binding"/>
    <property type="evidence" value="ECO:0007669"/>
    <property type="project" value="UniProtKB-KW"/>
</dbReference>
<reference evidence="6" key="1">
    <citation type="submission" date="2013-08" db="EMBL/GenBank/DDBJ databases">
        <authorList>
            <person name="Mendez C."/>
            <person name="Richter M."/>
            <person name="Ferrer M."/>
            <person name="Sanchez J."/>
        </authorList>
    </citation>
    <scope>NUCLEOTIDE SEQUENCE</scope>
</reference>